<accession>A0ABM8EQ72</accession>
<keyword evidence="2" id="KW-1185">Reference proteome</keyword>
<dbReference type="Proteomes" id="UP001317705">
    <property type="component" value="Chromosome"/>
</dbReference>
<evidence type="ECO:0000313" key="2">
    <source>
        <dbReference type="Proteomes" id="UP001317705"/>
    </source>
</evidence>
<name>A0ABM8EQ72_9BACT</name>
<organism evidence="1 2">
    <name type="scientific">Geotalea uraniireducens</name>
    <dbReference type="NCBI Taxonomy" id="351604"/>
    <lineage>
        <taxon>Bacteria</taxon>
        <taxon>Pseudomonadati</taxon>
        <taxon>Thermodesulfobacteriota</taxon>
        <taxon>Desulfuromonadia</taxon>
        <taxon>Geobacterales</taxon>
        <taxon>Geobacteraceae</taxon>
        <taxon>Geotalea</taxon>
    </lineage>
</organism>
<dbReference type="EMBL" id="AP027151">
    <property type="protein sequence ID" value="BDV44602.1"/>
    <property type="molecule type" value="Genomic_DNA"/>
</dbReference>
<dbReference type="Gene3D" id="3.40.30.10">
    <property type="entry name" value="Glutaredoxin"/>
    <property type="match status" value="1"/>
</dbReference>
<protein>
    <recommendedName>
        <fullName evidence="3">Glutaredoxin family protein</fullName>
    </recommendedName>
</protein>
<evidence type="ECO:0000313" key="1">
    <source>
        <dbReference type="EMBL" id="BDV44602.1"/>
    </source>
</evidence>
<proteinExistence type="predicted"/>
<gene>
    <name evidence="1" type="ORF">GURASL_35250</name>
</gene>
<evidence type="ECO:0008006" key="3">
    <source>
        <dbReference type="Google" id="ProtNLM"/>
    </source>
</evidence>
<reference evidence="1 2" key="1">
    <citation type="submission" date="2022-12" db="EMBL/GenBank/DDBJ databases">
        <title>Polyphasic characterization of Geotalea uranireducens NIT-SL11 newly isolated from a complex of sewage sludge and microbially reduced graphene oxide.</title>
        <authorList>
            <person name="Xie L."/>
            <person name="Yoshida N."/>
            <person name="Meng L."/>
        </authorList>
    </citation>
    <scope>NUCLEOTIDE SEQUENCE [LARGE SCALE GENOMIC DNA]</scope>
    <source>
        <strain evidence="1 2">NIT-SL11</strain>
    </source>
</reference>
<sequence>MESYFTRKGIPFVRRDIRHDRAALREWRDRYRGEIVPTIVIDHGRKIIDGCDLPAIERALRELGVISGAGTSPSAPRGQ</sequence>